<dbReference type="Proteomes" id="UP001378592">
    <property type="component" value="Unassembled WGS sequence"/>
</dbReference>
<organism evidence="2 3">
    <name type="scientific">Gryllus longicercus</name>
    <dbReference type="NCBI Taxonomy" id="2509291"/>
    <lineage>
        <taxon>Eukaryota</taxon>
        <taxon>Metazoa</taxon>
        <taxon>Ecdysozoa</taxon>
        <taxon>Arthropoda</taxon>
        <taxon>Hexapoda</taxon>
        <taxon>Insecta</taxon>
        <taxon>Pterygota</taxon>
        <taxon>Neoptera</taxon>
        <taxon>Polyneoptera</taxon>
        <taxon>Orthoptera</taxon>
        <taxon>Ensifera</taxon>
        <taxon>Gryllidea</taxon>
        <taxon>Grylloidea</taxon>
        <taxon>Gryllidae</taxon>
        <taxon>Gryllinae</taxon>
        <taxon>Gryllus</taxon>
    </lineage>
</organism>
<feature type="chain" id="PRO_5043035807" evidence="1">
    <location>
        <begin position="31"/>
        <end position="371"/>
    </location>
</feature>
<comment type="caution">
    <text evidence="2">The sequence shown here is derived from an EMBL/GenBank/DDBJ whole genome shotgun (WGS) entry which is preliminary data.</text>
</comment>
<evidence type="ECO:0000256" key="1">
    <source>
        <dbReference type="SAM" id="SignalP"/>
    </source>
</evidence>
<keyword evidence="1" id="KW-0732">Signal</keyword>
<evidence type="ECO:0000313" key="2">
    <source>
        <dbReference type="EMBL" id="KAK7792232.1"/>
    </source>
</evidence>
<dbReference type="EMBL" id="JAZDUA010000462">
    <property type="protein sequence ID" value="KAK7792232.1"/>
    <property type="molecule type" value="Genomic_DNA"/>
</dbReference>
<evidence type="ECO:0000313" key="3">
    <source>
        <dbReference type="Proteomes" id="UP001378592"/>
    </source>
</evidence>
<protein>
    <submittedName>
        <fullName evidence="2">Uncharacterized protein</fullName>
    </submittedName>
</protein>
<reference evidence="2 3" key="1">
    <citation type="submission" date="2024-03" db="EMBL/GenBank/DDBJ databases">
        <title>The genome assembly and annotation of the cricket Gryllus longicercus Weissman &amp; Gray.</title>
        <authorList>
            <person name="Szrajer S."/>
            <person name="Gray D."/>
            <person name="Ylla G."/>
        </authorList>
    </citation>
    <scope>NUCLEOTIDE SEQUENCE [LARGE SCALE GENOMIC DNA]</scope>
    <source>
        <strain evidence="2">DAG 2021-001</strain>
        <tissue evidence="2">Whole body minus gut</tissue>
    </source>
</reference>
<name>A0AAN9YWL3_9ORTH</name>
<gene>
    <name evidence="2" type="ORF">R5R35_014710</name>
</gene>
<accession>A0AAN9YWL3</accession>
<proteinExistence type="predicted"/>
<dbReference type="AlphaFoldDB" id="A0AAN9YWL3"/>
<sequence>MAAKHLFEAAALLQVFLAFTVNSIVPPASAATPTPLPVVGIRGYRRFHANDSYIGTSIPCTYEEKLCFRYNTLYSRFTRRCLEEPDICDHAADRQEFLHGSGHLLAACRNFTDPCVGGKYRMAFDGRCYPARVVREVLCGCAAPPTPHFLGVGVECRCPGARRSRSRARVRVRQPRQEGRCRIPDLRFPDTARGFLYGGAAAGHGALRCSAAQAACFADGRVAVRGACHALHARGPCPPDHVVALDAAALRADRADGACVHARGGCPAGQRRMAFDGSCHRDRDIGLLTAGRVRMTADGQFVVDAIGVEVLVILSTSRFWEGNVTTCLLTYLQNDLSLRPQHTLMPPCASDDEDLCRLYDVEAEPPLPELD</sequence>
<keyword evidence="3" id="KW-1185">Reference proteome</keyword>
<feature type="signal peptide" evidence="1">
    <location>
        <begin position="1"/>
        <end position="30"/>
    </location>
</feature>